<sequence>MEPAHGECLAAEFFEGFSDHDTIAVDNLVAEQFPAVVEGDQPSDLGMASSDEERYANLYLGASGYVSHPCFLSYSPAQRSREVGSITVVTSSIIRCLGAPPTGTFHLPIDQIGTIAVFGLSSAVGVLRPLRS</sequence>
<evidence type="ECO:0000313" key="1">
    <source>
        <dbReference type="EMBL" id="MEB3049858.1"/>
    </source>
</evidence>
<name>A0ABU5YIJ6_9MYCO</name>
<comment type="caution">
    <text evidence="1">The sequence shown here is derived from an EMBL/GenBank/DDBJ whole genome shotgun (WGS) entry which is preliminary data.</text>
</comment>
<dbReference type="Proteomes" id="UP001299046">
    <property type="component" value="Unassembled WGS sequence"/>
</dbReference>
<reference evidence="1 2" key="1">
    <citation type="submission" date="2023-12" db="EMBL/GenBank/DDBJ databases">
        <title>Description of new species of Mycobacterium terrae complex isolated from sewage at the Sao Paulo Zoological Park Foundation in Brazil.</title>
        <authorList>
            <person name="Romagnoli C.L."/>
            <person name="Conceicao E.C."/>
            <person name="Machado E."/>
            <person name="Barreto L.B.P.F."/>
            <person name="Sharma A."/>
            <person name="Silva N.M."/>
            <person name="Marques L.E."/>
            <person name="Juliana M.A."/>
            <person name="Lourenco M.C.S."/>
            <person name="Digiampietri L.A."/>
            <person name="Suffys P.N."/>
            <person name="Viana-Niero C."/>
        </authorList>
    </citation>
    <scope>NUCLEOTIDE SEQUENCE [LARGE SCALE GENOMIC DNA]</scope>
    <source>
        <strain evidence="1 2">MYC123</strain>
    </source>
</reference>
<organism evidence="1 2">
    <name type="scientific">[Mycobacterium] zoologicum</name>
    <dbReference type="NCBI Taxonomy" id="2872311"/>
    <lineage>
        <taxon>Bacteria</taxon>
        <taxon>Bacillati</taxon>
        <taxon>Actinomycetota</taxon>
        <taxon>Actinomycetes</taxon>
        <taxon>Mycobacteriales</taxon>
        <taxon>Mycobacteriaceae</taxon>
        <taxon>Mycolicibacter</taxon>
    </lineage>
</organism>
<keyword evidence="2" id="KW-1185">Reference proteome</keyword>
<dbReference type="RefSeq" id="WP_224863831.1">
    <property type="nucleotide sequence ID" value="NZ_JAYJJS010000005.1"/>
</dbReference>
<evidence type="ECO:0000313" key="2">
    <source>
        <dbReference type="Proteomes" id="UP001299046"/>
    </source>
</evidence>
<gene>
    <name evidence="1" type="ORF">KV112_08940</name>
</gene>
<accession>A0ABU5YIJ6</accession>
<protein>
    <submittedName>
        <fullName evidence="1">Uncharacterized protein</fullName>
    </submittedName>
</protein>
<proteinExistence type="predicted"/>
<dbReference type="EMBL" id="JAYJJT010000008">
    <property type="protein sequence ID" value="MEB3049858.1"/>
    <property type="molecule type" value="Genomic_DNA"/>
</dbReference>